<dbReference type="Proteomes" id="UP000800092">
    <property type="component" value="Unassembled WGS sequence"/>
</dbReference>
<gene>
    <name evidence="2" type="ORF">EV356DRAFT_561476</name>
</gene>
<evidence type="ECO:0000313" key="3">
    <source>
        <dbReference type="Proteomes" id="UP000800092"/>
    </source>
</evidence>
<dbReference type="OrthoDB" id="188042at2759"/>
<organism evidence="2 3">
    <name type="scientific">Viridothelium virens</name>
    <name type="common">Speckled blister lichen</name>
    <name type="synonym">Trypethelium virens</name>
    <dbReference type="NCBI Taxonomy" id="1048519"/>
    <lineage>
        <taxon>Eukaryota</taxon>
        <taxon>Fungi</taxon>
        <taxon>Dikarya</taxon>
        <taxon>Ascomycota</taxon>
        <taxon>Pezizomycotina</taxon>
        <taxon>Dothideomycetes</taxon>
        <taxon>Dothideomycetes incertae sedis</taxon>
        <taxon>Trypetheliales</taxon>
        <taxon>Trypetheliaceae</taxon>
        <taxon>Viridothelium</taxon>
    </lineage>
</organism>
<dbReference type="Pfam" id="PF06101">
    <property type="entry name" value="Vps62"/>
    <property type="match status" value="1"/>
</dbReference>
<feature type="region of interest" description="Disordered" evidence="1">
    <location>
        <begin position="342"/>
        <end position="367"/>
    </location>
</feature>
<dbReference type="PANTHER" id="PTHR48172:SF2">
    <property type="entry name" value="VACUOLAR PROTEIN SORTING PROTEIN 62"/>
    <property type="match status" value="1"/>
</dbReference>
<dbReference type="AlphaFoldDB" id="A0A6A6GXM1"/>
<reference evidence="2" key="1">
    <citation type="journal article" date="2020" name="Stud. Mycol.">
        <title>101 Dothideomycetes genomes: a test case for predicting lifestyles and emergence of pathogens.</title>
        <authorList>
            <person name="Haridas S."/>
            <person name="Albert R."/>
            <person name="Binder M."/>
            <person name="Bloem J."/>
            <person name="Labutti K."/>
            <person name="Salamov A."/>
            <person name="Andreopoulos B."/>
            <person name="Baker S."/>
            <person name="Barry K."/>
            <person name="Bills G."/>
            <person name="Bluhm B."/>
            <person name="Cannon C."/>
            <person name="Castanera R."/>
            <person name="Culley D."/>
            <person name="Daum C."/>
            <person name="Ezra D."/>
            <person name="Gonzalez J."/>
            <person name="Henrissat B."/>
            <person name="Kuo A."/>
            <person name="Liang C."/>
            <person name="Lipzen A."/>
            <person name="Lutzoni F."/>
            <person name="Magnuson J."/>
            <person name="Mondo S."/>
            <person name="Nolan M."/>
            <person name="Ohm R."/>
            <person name="Pangilinan J."/>
            <person name="Park H.-J."/>
            <person name="Ramirez L."/>
            <person name="Alfaro M."/>
            <person name="Sun H."/>
            <person name="Tritt A."/>
            <person name="Yoshinaga Y."/>
            <person name="Zwiers L.-H."/>
            <person name="Turgeon B."/>
            <person name="Goodwin S."/>
            <person name="Spatafora J."/>
            <person name="Crous P."/>
            <person name="Grigoriev I."/>
        </authorList>
    </citation>
    <scope>NUCLEOTIDE SEQUENCE</scope>
    <source>
        <strain evidence="2">Tuck. ex Michener</strain>
    </source>
</reference>
<dbReference type="EMBL" id="ML991840">
    <property type="protein sequence ID" value="KAF2230495.1"/>
    <property type="molecule type" value="Genomic_DNA"/>
</dbReference>
<protein>
    <recommendedName>
        <fullName evidence="4">Vacuolar protein sorting-associated protein TDA6</fullName>
    </recommendedName>
</protein>
<dbReference type="PANTHER" id="PTHR48172">
    <property type="match status" value="1"/>
</dbReference>
<keyword evidence="3" id="KW-1185">Reference proteome</keyword>
<name>A0A6A6GXM1_VIRVR</name>
<dbReference type="InterPro" id="IPR009291">
    <property type="entry name" value="Vps62"/>
</dbReference>
<proteinExistence type="predicted"/>
<accession>A0A6A6GXM1</accession>
<evidence type="ECO:0000313" key="2">
    <source>
        <dbReference type="EMBL" id="KAF2230495.1"/>
    </source>
</evidence>
<evidence type="ECO:0008006" key="4">
    <source>
        <dbReference type="Google" id="ProtNLM"/>
    </source>
</evidence>
<evidence type="ECO:0000256" key="1">
    <source>
        <dbReference type="SAM" id="MobiDB-lite"/>
    </source>
</evidence>
<feature type="compositionally biased region" description="Polar residues" evidence="1">
    <location>
        <begin position="347"/>
        <end position="356"/>
    </location>
</feature>
<sequence>MMPLQYNGGQAPLVPFEYLTTATSSTSASLSPTTTIAAQVANASHYKPATWSDTIRGPSSTAAPYQDIIISHEISQKSQCLISAQSKDISNSSSDSVMKKAWQLSPATLATISSFFGICGLLELGYHVRLHRLGASESFKERHWIGSSHSWVDRQVCKWVGLCGVSHLTHQSEWVGAEHEAPTLTAEELEEEARWKRDFWSSGKTRPEDWTDDERRLREIPQYILDYAPFVHLYSAEEFWPGDIADHLIHTTPHLNYTPLKASTDSPNLTNLNDLNKYGPRHVYLQSDDNVEERPEWLGGKSNIPTIPDDEKCRVVDPDTQDILSRSEGSKVEFRGSNNIFRRRDPISSTSGSPGTQKKKKPCGGRSDAPAVLVAIDKGDGIVDAFWFFFYSYNLGNVVLNVRFGNHVGDWEHTLVRFKNGEPIEVFISEHNFGEAYAYDAVEKIGKRPVVYSATGTHAMYATPGTHAYILPWGLLHDETDRGPLWDPTLNLYSYTYELPSKPFASEDSESILHDTTIDSNIPTALPSDLANPSDATLALSEEASAQIRRPILRASSRTPHAPLEWFLFRGHWGDKVYPLSDERQYRFAGQYHYVSGPIGPWAKRLDRTTICQGPGRCVIKHWIEGALGGSDVKLVRRWDEYGRDGKGEADDVDWEEPAVREVPGSGEVEWPGTLND</sequence>
<feature type="region of interest" description="Disordered" evidence="1">
    <location>
        <begin position="644"/>
        <end position="677"/>
    </location>
</feature>